<dbReference type="CDD" id="cd00293">
    <property type="entry name" value="USP-like"/>
    <property type="match status" value="1"/>
</dbReference>
<dbReference type="PRINTS" id="PR01438">
    <property type="entry name" value="UNVRSLSTRESS"/>
</dbReference>
<dbReference type="Proteomes" id="UP000808337">
    <property type="component" value="Unassembled WGS sequence"/>
</dbReference>
<dbReference type="SUPFAM" id="SSF52402">
    <property type="entry name" value="Adenine nucleotide alpha hydrolases-like"/>
    <property type="match status" value="1"/>
</dbReference>
<dbReference type="PANTHER" id="PTHR46268:SF6">
    <property type="entry name" value="UNIVERSAL STRESS PROTEIN UP12"/>
    <property type="match status" value="1"/>
</dbReference>
<dbReference type="EMBL" id="JADKGY010000029">
    <property type="protein sequence ID" value="MBK9984204.1"/>
    <property type="molecule type" value="Genomic_DNA"/>
</dbReference>
<evidence type="ECO:0000256" key="1">
    <source>
        <dbReference type="ARBA" id="ARBA00008791"/>
    </source>
</evidence>
<evidence type="ECO:0000259" key="2">
    <source>
        <dbReference type="Pfam" id="PF00582"/>
    </source>
</evidence>
<sequence length="264" mass="29269">MNHIIVPVDLSSNSKDALYYAAHLAEHAGTDIMIVYTTSLLQKVVNYTAGKGDKAKDAQKWILKRIIKIKTRHPGVPVDFRIIKGDILDGLKKMIESTKADMVVMGTQGEDENPETFLGSTSGALVKTTDIPVLLVPPGFKFNGIDKVVFAAKNTSVRYIGALEPIISINQIFKPHVQLLHLGEQTDPLPEQGFSILQVINDITRYGNDNFNESIHEYLSQHHADLLCVIRRKRGLIEKLLGPSKTLASKFYTDIPVLVLIGED</sequence>
<comment type="caution">
    <text evidence="3">The sequence shown here is derived from an EMBL/GenBank/DDBJ whole genome shotgun (WGS) entry which is preliminary data.</text>
</comment>
<accession>A0A9D7XP74</accession>
<evidence type="ECO:0000313" key="4">
    <source>
        <dbReference type="Proteomes" id="UP000808337"/>
    </source>
</evidence>
<dbReference type="InterPro" id="IPR006015">
    <property type="entry name" value="Universal_stress_UspA"/>
</dbReference>
<gene>
    <name evidence="3" type="ORF">IPP15_17845</name>
</gene>
<feature type="domain" description="UspA" evidence="2">
    <location>
        <begin position="2"/>
        <end position="137"/>
    </location>
</feature>
<dbReference type="PANTHER" id="PTHR46268">
    <property type="entry name" value="STRESS RESPONSE PROTEIN NHAX"/>
    <property type="match status" value="1"/>
</dbReference>
<evidence type="ECO:0000313" key="3">
    <source>
        <dbReference type="EMBL" id="MBK9984204.1"/>
    </source>
</evidence>
<comment type="similarity">
    <text evidence="1">Belongs to the universal stress protein A family.</text>
</comment>
<dbReference type="Gene3D" id="3.40.50.12370">
    <property type="match status" value="1"/>
</dbReference>
<protein>
    <submittedName>
        <fullName evidence="3">Universal stress protein</fullName>
    </submittedName>
</protein>
<dbReference type="AlphaFoldDB" id="A0A9D7XP74"/>
<reference evidence="3 4" key="1">
    <citation type="submission" date="2020-10" db="EMBL/GenBank/DDBJ databases">
        <title>Connecting structure to function with the recovery of over 1000 high-quality activated sludge metagenome-assembled genomes encoding full-length rRNA genes using long-read sequencing.</title>
        <authorList>
            <person name="Singleton C.M."/>
            <person name="Petriglieri F."/>
            <person name="Kristensen J.M."/>
            <person name="Kirkegaard R.H."/>
            <person name="Michaelsen T.Y."/>
            <person name="Andersen M.H."/>
            <person name="Karst S.M."/>
            <person name="Dueholm M.S."/>
            <person name="Nielsen P.H."/>
            <person name="Albertsen M."/>
        </authorList>
    </citation>
    <scope>NUCLEOTIDE SEQUENCE [LARGE SCALE GENOMIC DNA]</scope>
    <source>
        <strain evidence="3">Ribe_18-Q3-R11-54_MAXAC.273</strain>
    </source>
</reference>
<proteinExistence type="inferred from homology"/>
<dbReference type="Pfam" id="PF00582">
    <property type="entry name" value="Usp"/>
    <property type="match status" value="1"/>
</dbReference>
<dbReference type="InterPro" id="IPR006016">
    <property type="entry name" value="UspA"/>
</dbReference>
<name>A0A9D7XP74_9BACT</name>
<organism evidence="3 4">
    <name type="scientific">Candidatus Opimibacter skivensis</name>
    <dbReference type="NCBI Taxonomy" id="2982028"/>
    <lineage>
        <taxon>Bacteria</taxon>
        <taxon>Pseudomonadati</taxon>
        <taxon>Bacteroidota</taxon>
        <taxon>Saprospiria</taxon>
        <taxon>Saprospirales</taxon>
        <taxon>Saprospiraceae</taxon>
        <taxon>Candidatus Opimibacter</taxon>
    </lineage>
</organism>